<feature type="region of interest" description="Disordered" evidence="1">
    <location>
        <begin position="135"/>
        <end position="160"/>
    </location>
</feature>
<keyword evidence="3" id="KW-0732">Signal</keyword>
<feature type="chain" id="PRO_5003176854" evidence="3">
    <location>
        <begin position="22"/>
        <end position="189"/>
    </location>
</feature>
<evidence type="ECO:0000256" key="3">
    <source>
        <dbReference type="SAM" id="SignalP"/>
    </source>
</evidence>
<keyword evidence="2" id="KW-0472">Membrane</keyword>
<keyword evidence="2" id="KW-1133">Transmembrane helix</keyword>
<dbReference type="AlphaFoldDB" id="E3MGL1"/>
<dbReference type="HOGENOM" id="CLU_100344_0_0_1"/>
<reference evidence="4" key="1">
    <citation type="submission" date="2007-07" db="EMBL/GenBank/DDBJ databases">
        <title>PCAP assembly of the Caenorhabditis remanei genome.</title>
        <authorList>
            <consortium name="The Caenorhabditis remanei Sequencing Consortium"/>
            <person name="Wilson R.K."/>
        </authorList>
    </citation>
    <scope>NUCLEOTIDE SEQUENCE [LARGE SCALE GENOMIC DNA]</scope>
    <source>
        <strain evidence="4">PB4641</strain>
    </source>
</reference>
<accession>E3MGL1</accession>
<dbReference type="OrthoDB" id="5910354at2759"/>
<gene>
    <name evidence="4" type="ORF">CRE_23298</name>
</gene>
<feature type="compositionally biased region" description="Basic and acidic residues" evidence="1">
    <location>
        <begin position="142"/>
        <end position="160"/>
    </location>
</feature>
<evidence type="ECO:0000313" key="5">
    <source>
        <dbReference type="Proteomes" id="UP000008281"/>
    </source>
</evidence>
<proteinExistence type="predicted"/>
<evidence type="ECO:0000313" key="4">
    <source>
        <dbReference type="EMBL" id="EFP01639.1"/>
    </source>
</evidence>
<dbReference type="Proteomes" id="UP000008281">
    <property type="component" value="Unassembled WGS sequence"/>
</dbReference>
<dbReference type="InParanoid" id="E3MGL1"/>
<keyword evidence="5" id="KW-1185">Reference proteome</keyword>
<evidence type="ECO:0000256" key="2">
    <source>
        <dbReference type="SAM" id="Phobius"/>
    </source>
</evidence>
<feature type="signal peptide" evidence="3">
    <location>
        <begin position="1"/>
        <end position="21"/>
    </location>
</feature>
<feature type="transmembrane region" description="Helical" evidence="2">
    <location>
        <begin position="170"/>
        <end position="188"/>
    </location>
</feature>
<organism evidence="5">
    <name type="scientific">Caenorhabditis remanei</name>
    <name type="common">Caenorhabditis vulgaris</name>
    <dbReference type="NCBI Taxonomy" id="31234"/>
    <lineage>
        <taxon>Eukaryota</taxon>
        <taxon>Metazoa</taxon>
        <taxon>Ecdysozoa</taxon>
        <taxon>Nematoda</taxon>
        <taxon>Chromadorea</taxon>
        <taxon>Rhabditida</taxon>
        <taxon>Rhabditina</taxon>
        <taxon>Rhabditomorpha</taxon>
        <taxon>Rhabditoidea</taxon>
        <taxon>Rhabditidae</taxon>
        <taxon>Peloderinae</taxon>
        <taxon>Caenorhabditis</taxon>
    </lineage>
</organism>
<sequence>MTTKGLLLCAISLAIGVLVESADVIIEQLPKEDCDKYVKDLNDQKRAMVKKLNIADGYELTWDPEIVKKLNETLLKEERIDNESGSYYLDRTVSSSNSGDFFATPSYFQGSLGVPGSKCAAGYANNDGLCSLIPPTTTTEKSLTKPPEKPSSEAKDKDSVEVTEVTSGSSPFSIIVAFLLFFVSFTYWF</sequence>
<name>E3MGL1_CAERE</name>
<protein>
    <submittedName>
        <fullName evidence="4">Uncharacterized protein</fullName>
    </submittedName>
</protein>
<evidence type="ECO:0000256" key="1">
    <source>
        <dbReference type="SAM" id="MobiDB-lite"/>
    </source>
</evidence>
<dbReference type="EMBL" id="DS268444">
    <property type="protein sequence ID" value="EFP01639.1"/>
    <property type="molecule type" value="Genomic_DNA"/>
</dbReference>
<keyword evidence="2" id="KW-0812">Transmembrane</keyword>